<dbReference type="EMBL" id="BLAU01000001">
    <property type="protein sequence ID" value="GET21793.1"/>
    <property type="molecule type" value="Genomic_DNA"/>
</dbReference>
<evidence type="ECO:0000313" key="3">
    <source>
        <dbReference type="Proteomes" id="UP000240621"/>
    </source>
</evidence>
<reference evidence="2 3" key="1">
    <citation type="submission" date="2018-03" db="EMBL/GenBank/DDBJ databases">
        <title>Genomic Encyclopedia of Archaeal and Bacterial Type Strains, Phase II (KMG-II): from individual species to whole genera.</title>
        <authorList>
            <person name="Goeker M."/>
        </authorList>
    </citation>
    <scope>NUCLEOTIDE SEQUENCE [LARGE SCALE GENOMIC DNA]</scope>
    <source>
        <strain evidence="2 3">DSM 27267</strain>
    </source>
</reference>
<reference evidence="1 4" key="2">
    <citation type="submission" date="2019-10" db="EMBL/GenBank/DDBJ databases">
        <title>Prolixibacter strains distinguished by the presence of nitrate reductase genes were adept at nitrate-dependent anaerobic corrosion of metallic iron and carbon steel.</title>
        <authorList>
            <person name="Iino T."/>
            <person name="Shono N."/>
            <person name="Ito K."/>
            <person name="Nakamura R."/>
            <person name="Sueoka K."/>
            <person name="Harayama S."/>
            <person name="Ohkuma M."/>
        </authorList>
    </citation>
    <scope>NUCLEOTIDE SEQUENCE [LARGE SCALE GENOMIC DNA]</scope>
    <source>
        <strain evidence="1 4">MIC1-1</strain>
    </source>
</reference>
<gene>
    <name evidence="2" type="ORF">CLV93_104255</name>
    <name evidence="1" type="ORF">JCM18694_20390</name>
</gene>
<protein>
    <submittedName>
        <fullName evidence="2">Winged helix DNA-binding protein</fullName>
    </submittedName>
</protein>
<dbReference type="OrthoDB" id="2210247at2"/>
<sequence>MEKHEIAAARLKNQQITSPTETSPSEIVKWLGAIQAQDLPMALWAIGLRTFDSTHESVREAFNKGEIIRTHLMRPTWHCVSADDIYWMLELTGPQIKTALNGRHKSLGITHGMLKKAKNIFIKHLEKNGSSPRTELVSLLEKAGIPNEDNRAAHLLIHAELDAIICSGPLKGNKQTYSLLEERVPNKKRLSYEEALSELAIRYFTSHGPATLHDFVWWSGLKKKQASLALELTKSQLHSATIHSKDYWFSQNQTFSQPDNESVFLLPAFDEFIISYRDRSAVIPSEHYKKAISRNGLFWPVIVVNGQVEGLWKRTIKRNSIDIATDFFQPVNQFVMSQTEKQKLALADFIGKEMNS</sequence>
<dbReference type="RefSeq" id="WP_106542116.1">
    <property type="nucleotide sequence ID" value="NZ_BLAU01000001.1"/>
</dbReference>
<comment type="caution">
    <text evidence="2">The sequence shown here is derived from an EMBL/GenBank/DDBJ whole genome shotgun (WGS) entry which is preliminary data.</text>
</comment>
<dbReference type="Proteomes" id="UP000396862">
    <property type="component" value="Unassembled WGS sequence"/>
</dbReference>
<keyword evidence="2" id="KW-0238">DNA-binding</keyword>
<dbReference type="PANTHER" id="PTHR38479:SF2">
    <property type="entry name" value="WINGED HELIX DNA-BINDING DOMAIN-CONTAINING PROTEIN"/>
    <property type="match status" value="1"/>
</dbReference>
<dbReference type="GO" id="GO:0003677">
    <property type="term" value="F:DNA binding"/>
    <property type="evidence" value="ECO:0007669"/>
    <property type="project" value="UniProtKB-KW"/>
</dbReference>
<name>A0A2P8CEB1_9BACT</name>
<evidence type="ECO:0000313" key="2">
    <source>
        <dbReference type="EMBL" id="PSK83325.1"/>
    </source>
</evidence>
<dbReference type="AlphaFoldDB" id="A0A2P8CEB1"/>
<dbReference type="PANTHER" id="PTHR38479">
    <property type="entry name" value="LMO0824 PROTEIN"/>
    <property type="match status" value="1"/>
</dbReference>
<evidence type="ECO:0000313" key="4">
    <source>
        <dbReference type="Proteomes" id="UP000396862"/>
    </source>
</evidence>
<evidence type="ECO:0000313" key="1">
    <source>
        <dbReference type="EMBL" id="GET21793.1"/>
    </source>
</evidence>
<dbReference type="Proteomes" id="UP000240621">
    <property type="component" value="Unassembled WGS sequence"/>
</dbReference>
<organism evidence="2 3">
    <name type="scientific">Prolixibacter denitrificans</name>
    <dbReference type="NCBI Taxonomy" id="1541063"/>
    <lineage>
        <taxon>Bacteria</taxon>
        <taxon>Pseudomonadati</taxon>
        <taxon>Bacteroidota</taxon>
        <taxon>Bacteroidia</taxon>
        <taxon>Marinilabiliales</taxon>
        <taxon>Prolixibacteraceae</taxon>
        <taxon>Prolixibacter</taxon>
    </lineage>
</organism>
<keyword evidence="4" id="KW-1185">Reference proteome</keyword>
<dbReference type="EMBL" id="PYGC01000004">
    <property type="protein sequence ID" value="PSK83325.1"/>
    <property type="molecule type" value="Genomic_DNA"/>
</dbReference>
<accession>A0A2P8CEB1</accession>
<dbReference type="Pfam" id="PF06224">
    <property type="entry name" value="AlkZ-like"/>
    <property type="match status" value="1"/>
</dbReference>
<proteinExistence type="predicted"/>
<dbReference type="InterPro" id="IPR009351">
    <property type="entry name" value="AlkZ-like"/>
</dbReference>